<evidence type="ECO:0000256" key="3">
    <source>
        <dbReference type="ARBA" id="ARBA00022982"/>
    </source>
</evidence>
<keyword evidence="5" id="KW-0676">Redox-active center</keyword>
<keyword evidence="2" id="KW-0813">Transport</keyword>
<evidence type="ECO:0000256" key="4">
    <source>
        <dbReference type="ARBA" id="ARBA00023157"/>
    </source>
</evidence>
<dbReference type="PRINTS" id="PR00421">
    <property type="entry name" value="THIOREDOXIN"/>
</dbReference>
<feature type="domain" description="Thioredoxin" evidence="8">
    <location>
        <begin position="1"/>
        <end position="107"/>
    </location>
</feature>
<dbReference type="Proteomes" id="UP001560685">
    <property type="component" value="Unassembled WGS sequence"/>
</dbReference>
<accession>A0ABV3Z1E1</accession>
<dbReference type="PIRSF" id="PIRSF000077">
    <property type="entry name" value="Thioredoxin"/>
    <property type="match status" value="1"/>
</dbReference>
<evidence type="ECO:0000256" key="2">
    <source>
        <dbReference type="ARBA" id="ARBA00022448"/>
    </source>
</evidence>
<comment type="similarity">
    <text evidence="1 7">Belongs to the thioredoxin family.</text>
</comment>
<organism evidence="9 10">
    <name type="scientific">Hyphococcus lacteus</name>
    <dbReference type="NCBI Taxonomy" id="3143536"/>
    <lineage>
        <taxon>Bacteria</taxon>
        <taxon>Pseudomonadati</taxon>
        <taxon>Pseudomonadota</taxon>
        <taxon>Alphaproteobacteria</taxon>
        <taxon>Parvularculales</taxon>
        <taxon>Parvularculaceae</taxon>
        <taxon>Hyphococcus</taxon>
    </lineage>
</organism>
<comment type="caution">
    <text evidence="9">The sequence shown here is derived from an EMBL/GenBank/DDBJ whole genome shotgun (WGS) entry which is preliminary data.</text>
</comment>
<evidence type="ECO:0000259" key="8">
    <source>
        <dbReference type="PROSITE" id="PS51352"/>
    </source>
</evidence>
<dbReference type="InterPro" id="IPR036249">
    <property type="entry name" value="Thioredoxin-like_sf"/>
</dbReference>
<protein>
    <recommendedName>
        <fullName evidence="6 7">Thioredoxin</fullName>
    </recommendedName>
</protein>
<dbReference type="SUPFAM" id="SSF52833">
    <property type="entry name" value="Thioredoxin-like"/>
    <property type="match status" value="1"/>
</dbReference>
<sequence>MAIKNVTDTSFSDDVLTSGETVLIDFWAEWCGPCKQIAPALEEISSEYEGKLNIAKVNIDENPETPGKYGVRGIPTLMIFSGGEHIATRVGAAPKSQIAAWIDEVLKEAAA</sequence>
<keyword evidence="4" id="KW-1015">Disulfide bond</keyword>
<dbReference type="NCBIfam" id="TIGR01068">
    <property type="entry name" value="thioredoxin"/>
    <property type="match status" value="1"/>
</dbReference>
<evidence type="ECO:0000256" key="1">
    <source>
        <dbReference type="ARBA" id="ARBA00008987"/>
    </source>
</evidence>
<proteinExistence type="inferred from homology"/>
<evidence type="ECO:0000256" key="7">
    <source>
        <dbReference type="PIRNR" id="PIRNR000077"/>
    </source>
</evidence>
<keyword evidence="3" id="KW-0249">Electron transport</keyword>
<dbReference type="CDD" id="cd02947">
    <property type="entry name" value="TRX_family"/>
    <property type="match status" value="1"/>
</dbReference>
<dbReference type="Pfam" id="PF00085">
    <property type="entry name" value="Thioredoxin"/>
    <property type="match status" value="1"/>
</dbReference>
<evidence type="ECO:0000256" key="6">
    <source>
        <dbReference type="NCBIfam" id="TIGR01068"/>
    </source>
</evidence>
<dbReference type="PANTHER" id="PTHR45663:SF11">
    <property type="entry name" value="GEO12009P1"/>
    <property type="match status" value="1"/>
</dbReference>
<evidence type="ECO:0000313" key="10">
    <source>
        <dbReference type="Proteomes" id="UP001560685"/>
    </source>
</evidence>
<evidence type="ECO:0000256" key="5">
    <source>
        <dbReference type="ARBA" id="ARBA00023284"/>
    </source>
</evidence>
<reference evidence="9 10" key="1">
    <citation type="submission" date="2024-05" db="EMBL/GenBank/DDBJ databases">
        <title>Three bacterial strains, DH-69, EH-24, and ECK-19 isolated from coastal sediments.</title>
        <authorList>
            <person name="Ye Y.-Q."/>
            <person name="Du Z.-J."/>
        </authorList>
    </citation>
    <scope>NUCLEOTIDE SEQUENCE [LARGE SCALE GENOMIC DNA]</scope>
    <source>
        <strain evidence="9 10">ECK-19</strain>
    </source>
</reference>
<keyword evidence="10" id="KW-1185">Reference proteome</keyword>
<gene>
    <name evidence="9" type="primary">trxA</name>
    <name evidence="9" type="ORF">ABFZ84_03455</name>
</gene>
<dbReference type="Gene3D" id="3.40.30.10">
    <property type="entry name" value="Glutaredoxin"/>
    <property type="match status" value="1"/>
</dbReference>
<dbReference type="InterPro" id="IPR017937">
    <property type="entry name" value="Thioredoxin_CS"/>
</dbReference>
<dbReference type="PROSITE" id="PS51352">
    <property type="entry name" value="THIOREDOXIN_2"/>
    <property type="match status" value="1"/>
</dbReference>
<dbReference type="InterPro" id="IPR005746">
    <property type="entry name" value="Thioredoxin"/>
</dbReference>
<dbReference type="PROSITE" id="PS00194">
    <property type="entry name" value="THIOREDOXIN_1"/>
    <property type="match status" value="1"/>
</dbReference>
<dbReference type="InterPro" id="IPR013766">
    <property type="entry name" value="Thioredoxin_domain"/>
</dbReference>
<dbReference type="EMBL" id="JBEHZE010000001">
    <property type="protein sequence ID" value="MEX6632595.1"/>
    <property type="molecule type" value="Genomic_DNA"/>
</dbReference>
<dbReference type="RefSeq" id="WP_369312517.1">
    <property type="nucleotide sequence ID" value="NZ_JBEHZE010000001.1"/>
</dbReference>
<name>A0ABV3Z1E1_9PROT</name>
<dbReference type="PANTHER" id="PTHR45663">
    <property type="entry name" value="GEO12009P1"/>
    <property type="match status" value="1"/>
</dbReference>
<evidence type="ECO:0000313" key="9">
    <source>
        <dbReference type="EMBL" id="MEX6632595.1"/>
    </source>
</evidence>